<gene>
    <name evidence="13 14" type="primary">queA</name>
    <name evidence="14" type="ordered locus">HTH_1227</name>
</gene>
<comment type="pathway">
    <text evidence="2 13">tRNA modification; tRNA-queuosine biosynthesis.</text>
</comment>
<evidence type="ECO:0000256" key="5">
    <source>
        <dbReference type="ARBA" id="ARBA00022679"/>
    </source>
</evidence>
<dbReference type="InterPro" id="IPR042119">
    <property type="entry name" value="QueA_dom2"/>
</dbReference>
<dbReference type="PANTHER" id="PTHR30307">
    <property type="entry name" value="S-ADENOSYLMETHIONINE:TRNA RIBOSYLTRANSFERASE-ISOMERASE"/>
    <property type="match status" value="1"/>
</dbReference>
<dbReference type="eggNOG" id="COG0809">
    <property type="taxonomic scope" value="Bacteria"/>
</dbReference>
<comment type="catalytic activity">
    <reaction evidence="8 13">
        <text>7-aminomethyl-7-carbaguanosine(34) in tRNA + S-adenosyl-L-methionine = epoxyqueuosine(34) in tRNA + adenine + L-methionine + 2 H(+)</text>
        <dbReference type="Rhea" id="RHEA:32155"/>
        <dbReference type="Rhea" id="RHEA-COMP:10342"/>
        <dbReference type="Rhea" id="RHEA-COMP:18582"/>
        <dbReference type="ChEBI" id="CHEBI:15378"/>
        <dbReference type="ChEBI" id="CHEBI:16708"/>
        <dbReference type="ChEBI" id="CHEBI:57844"/>
        <dbReference type="ChEBI" id="CHEBI:59789"/>
        <dbReference type="ChEBI" id="CHEBI:82833"/>
        <dbReference type="ChEBI" id="CHEBI:194443"/>
        <dbReference type="EC" id="2.4.99.17"/>
    </reaction>
</comment>
<dbReference type="KEGG" id="hte:Hydth_1219"/>
<sequence>MRLEDFDFELPPELIAKYPLKERHMARLMVLNRKDKSIKHDIFWNLPLYLEEGDLLVFNNTKVIPARLYGKKPTGGRVEILLTDMLKEHLWYALVSGKNIREGLCVYIAQDLSVNILKHISEGKFLVELLSQDPIKALYTYGHIPIPPYLEREEEHIDRVYYQTVFAQKEGSVAAPTASLHFSEELLNRLDEYGIRKAFITLHVSYGTFKPIKVSDIREHKVDEEYMEVPEETVELIKKVKQEGKKVVAVGTTVVRALETKPFSPFSGKTDLYIYPGYTFKVVDAMITNFHLPRSSLLLLVSAFAGREFILSAYQIAIKERYRFYSYGDGMLIL</sequence>
<dbReference type="KEGG" id="hth:HTH_1227"/>
<evidence type="ECO:0000256" key="1">
    <source>
        <dbReference type="ARBA" id="ARBA00004496"/>
    </source>
</evidence>
<comment type="similarity">
    <text evidence="9 13">Belongs to the QueA family.</text>
</comment>
<name>D3DIM9_HYDTT</name>
<dbReference type="InterPro" id="IPR036100">
    <property type="entry name" value="QueA_sf"/>
</dbReference>
<dbReference type="OrthoDB" id="9805933at2"/>
<dbReference type="EC" id="2.4.99.17" evidence="10 13"/>
<dbReference type="GO" id="GO:0051075">
    <property type="term" value="F:S-adenosylmethionine:tRNA ribosyltransferase-isomerase activity"/>
    <property type="evidence" value="ECO:0007669"/>
    <property type="project" value="UniProtKB-EC"/>
</dbReference>
<keyword evidence="4 13" id="KW-0963">Cytoplasm</keyword>
<evidence type="ECO:0000313" key="15">
    <source>
        <dbReference type="Proteomes" id="UP000002574"/>
    </source>
</evidence>
<evidence type="ECO:0000256" key="11">
    <source>
        <dbReference type="ARBA" id="ARBA00069325"/>
    </source>
</evidence>
<evidence type="ECO:0000256" key="7">
    <source>
        <dbReference type="ARBA" id="ARBA00022785"/>
    </source>
</evidence>
<dbReference type="STRING" id="608538.HTH_1227"/>
<comment type="subunit">
    <text evidence="3 13">Monomer.</text>
</comment>
<dbReference type="GO" id="GO:0008616">
    <property type="term" value="P:tRNA queuosine(34) biosynthetic process"/>
    <property type="evidence" value="ECO:0007669"/>
    <property type="project" value="UniProtKB-UniRule"/>
</dbReference>
<dbReference type="InterPro" id="IPR042118">
    <property type="entry name" value="QueA_dom1"/>
</dbReference>
<protein>
    <recommendedName>
        <fullName evidence="11 13">S-adenosylmethionine:tRNA ribosyltransferase-isomerase</fullName>
        <ecNumber evidence="10 13">2.4.99.17</ecNumber>
    </recommendedName>
    <alternativeName>
        <fullName evidence="12 13">Queuosine biosynthesis protein QueA</fullName>
    </alternativeName>
</protein>
<accession>D3DIM9</accession>
<dbReference type="HAMAP" id="MF_00113">
    <property type="entry name" value="QueA"/>
    <property type="match status" value="1"/>
</dbReference>
<keyword evidence="7 13" id="KW-0671">Queuosine biosynthesis</keyword>
<dbReference type="PANTHER" id="PTHR30307:SF0">
    <property type="entry name" value="S-ADENOSYLMETHIONINE:TRNA RIBOSYLTRANSFERASE-ISOMERASE"/>
    <property type="match status" value="1"/>
</dbReference>
<evidence type="ECO:0000256" key="13">
    <source>
        <dbReference type="HAMAP-Rule" id="MF_00113"/>
    </source>
</evidence>
<dbReference type="UniPathway" id="UPA00392"/>
<dbReference type="Proteomes" id="UP000002574">
    <property type="component" value="Chromosome"/>
</dbReference>
<dbReference type="RefSeq" id="WP_012963861.1">
    <property type="nucleotide sequence ID" value="NC_013799.1"/>
</dbReference>
<evidence type="ECO:0000256" key="3">
    <source>
        <dbReference type="ARBA" id="ARBA00011245"/>
    </source>
</evidence>
<keyword evidence="15" id="KW-1185">Reference proteome</keyword>
<keyword evidence="5 13" id="KW-0808">Transferase</keyword>
<organism evidence="14 15">
    <name type="scientific">Hydrogenobacter thermophilus (strain DSM 6534 / IAM 12695 / TK-6)</name>
    <dbReference type="NCBI Taxonomy" id="608538"/>
    <lineage>
        <taxon>Bacteria</taxon>
        <taxon>Pseudomonadati</taxon>
        <taxon>Aquificota</taxon>
        <taxon>Aquificia</taxon>
        <taxon>Aquificales</taxon>
        <taxon>Aquificaceae</taxon>
        <taxon>Hydrogenobacter</taxon>
    </lineage>
</organism>
<dbReference type="Pfam" id="PF02547">
    <property type="entry name" value="Queuosine_synth"/>
    <property type="match status" value="1"/>
</dbReference>
<dbReference type="GO" id="GO:0005737">
    <property type="term" value="C:cytoplasm"/>
    <property type="evidence" value="ECO:0007669"/>
    <property type="project" value="UniProtKB-SubCell"/>
</dbReference>
<evidence type="ECO:0000256" key="8">
    <source>
        <dbReference type="ARBA" id="ARBA00052751"/>
    </source>
</evidence>
<evidence type="ECO:0000313" key="14">
    <source>
        <dbReference type="EMBL" id="BAI69681.1"/>
    </source>
</evidence>
<proteinExistence type="inferred from homology"/>
<evidence type="ECO:0000256" key="2">
    <source>
        <dbReference type="ARBA" id="ARBA00004691"/>
    </source>
</evidence>
<evidence type="ECO:0000256" key="9">
    <source>
        <dbReference type="ARBA" id="ARBA00061210"/>
    </source>
</evidence>
<dbReference type="PATRIC" id="fig|608538.5.peg.1246"/>
<dbReference type="SUPFAM" id="SSF111337">
    <property type="entry name" value="QueA-like"/>
    <property type="match status" value="1"/>
</dbReference>
<dbReference type="NCBIfam" id="NF001140">
    <property type="entry name" value="PRK00147.1"/>
    <property type="match status" value="1"/>
</dbReference>
<keyword evidence="6 13" id="KW-0949">S-adenosyl-L-methionine</keyword>
<dbReference type="InterPro" id="IPR003699">
    <property type="entry name" value="QueA"/>
</dbReference>
<reference evidence="14 15" key="1">
    <citation type="journal article" date="2010" name="J. Bacteriol.">
        <title>Complete genome sequence of the thermophilic, obligately chemolithoautotrophic hydrogen-oxidizing bacterium Hydrogenobacter thermophilus TK-6.</title>
        <authorList>
            <person name="Arai H."/>
            <person name="Kanbe H."/>
            <person name="Ishii M."/>
            <person name="Igarashi Y."/>
        </authorList>
    </citation>
    <scope>NUCLEOTIDE SEQUENCE [LARGE SCALE GENOMIC DNA]</scope>
    <source>
        <strain evidence="15">DSM 6534 / IAM 12695 / TK-6 [Tokyo]</strain>
    </source>
</reference>
<dbReference type="EMBL" id="AP011112">
    <property type="protein sequence ID" value="BAI69681.1"/>
    <property type="molecule type" value="Genomic_DNA"/>
</dbReference>
<dbReference type="Gene3D" id="2.40.10.240">
    <property type="entry name" value="QueA-like"/>
    <property type="match status" value="1"/>
</dbReference>
<dbReference type="FunFam" id="3.40.1780.10:FF:000001">
    <property type="entry name" value="S-adenosylmethionine:tRNA ribosyltransferase-isomerase"/>
    <property type="match status" value="1"/>
</dbReference>
<comment type="subcellular location">
    <subcellularLocation>
        <location evidence="1 13">Cytoplasm</location>
    </subcellularLocation>
</comment>
<dbReference type="NCBIfam" id="TIGR00113">
    <property type="entry name" value="queA"/>
    <property type="match status" value="1"/>
</dbReference>
<evidence type="ECO:0000256" key="10">
    <source>
        <dbReference type="ARBA" id="ARBA00066503"/>
    </source>
</evidence>
<evidence type="ECO:0000256" key="6">
    <source>
        <dbReference type="ARBA" id="ARBA00022691"/>
    </source>
</evidence>
<dbReference type="AlphaFoldDB" id="D3DIM9"/>
<comment type="function">
    <text evidence="13">Transfers and isomerizes the ribose moiety from AdoMet to the 7-aminomethyl group of 7-deazaguanine (preQ1-tRNA) to give epoxyqueuosine (oQ-tRNA).</text>
</comment>
<dbReference type="Gene3D" id="3.40.1780.10">
    <property type="entry name" value="QueA-like"/>
    <property type="match status" value="1"/>
</dbReference>
<keyword evidence="14" id="KW-0413">Isomerase</keyword>
<evidence type="ECO:0000256" key="12">
    <source>
        <dbReference type="ARBA" id="ARBA00076160"/>
    </source>
</evidence>
<evidence type="ECO:0000256" key="4">
    <source>
        <dbReference type="ARBA" id="ARBA00022490"/>
    </source>
</evidence>